<organism evidence="1 2">
    <name type="scientific">Smallanthus sonchifolius</name>
    <dbReference type="NCBI Taxonomy" id="185202"/>
    <lineage>
        <taxon>Eukaryota</taxon>
        <taxon>Viridiplantae</taxon>
        <taxon>Streptophyta</taxon>
        <taxon>Embryophyta</taxon>
        <taxon>Tracheophyta</taxon>
        <taxon>Spermatophyta</taxon>
        <taxon>Magnoliopsida</taxon>
        <taxon>eudicotyledons</taxon>
        <taxon>Gunneridae</taxon>
        <taxon>Pentapetalae</taxon>
        <taxon>asterids</taxon>
        <taxon>campanulids</taxon>
        <taxon>Asterales</taxon>
        <taxon>Asteraceae</taxon>
        <taxon>Asteroideae</taxon>
        <taxon>Heliantheae alliance</taxon>
        <taxon>Millerieae</taxon>
        <taxon>Smallanthus</taxon>
    </lineage>
</organism>
<evidence type="ECO:0000313" key="2">
    <source>
        <dbReference type="Proteomes" id="UP001056120"/>
    </source>
</evidence>
<comment type="caution">
    <text evidence="1">The sequence shown here is derived from an EMBL/GenBank/DDBJ whole genome shotgun (WGS) entry which is preliminary data.</text>
</comment>
<sequence>MEKGSVCVTRGTGFLASWIIKRLLEEGYFVNATVRSNSGSRNDATYLINLPGASKTLKIFKADLSKPETFEAPIKGCVGVFHVAHPIDFEGKESKELQTEKAIKGSLGILQACVDSTTVKKVVYTFSSTTVVLNGKKKHTEILDEESWSDIDFIHTNIKDFGAPYFVSNTLTEKATLEFDENNGLDVVTVIPTYIQGPFVGTCCPGSVRVSLAMIFGSKKDVSYLTTLPRATEKLKFFDADINKPETFEAPIKGCIGVFHVAHPTGSSDSVEVFTEKSIKGSLGILQACVDSKTVKKFVYTSSISAVMFNGKKHTEVLGEESWSDVDYINSHMEFGAWYHISKTLTEKAILEFGEKEGLDVVTIHPTFVHGPFLGPECPNSVRNVMAMIFGDTHLYPMLARAPFVHVDDVASAHIHLFEHPNAKGSFLKSEDVEKMMYPRVSSEKLLSTGFQFKYEIEEMFDEAIDCSQTEIRSQLNIEMQKGSVCVTGGTGFLASWIIKRLLQDGYSVNTTVRSQSHSGSRKDVSYLTNLPLASERLKIFDADLSKPETFEAPIKGCIGVFHVAHPMDSGSNDNVEVVTEQSIKGSLGVLQACVDSKTVKKVVYTSSVSAVMFNGEKHTKVVDEESWTDVDYIRIHVKFGAWYHISKTLTEKAILEFGEKEGLDIVTVLPTFIHGPFLGPRCPHSVRDVMAMIFGDTQMYPMLRRAPFVHVDDVASAHIHLFEYPNAKGRYICSKTEVPIEELYKLLSTKYPEYKIPNIDNFLKSEDAEKIMFPSVLSKKLLGTGFEYKYGIEEMYDDAIECCKRNNIL</sequence>
<reference evidence="2" key="1">
    <citation type="journal article" date="2022" name="Mol. Ecol. Resour.">
        <title>The genomes of chicory, endive, great burdock and yacon provide insights into Asteraceae palaeo-polyploidization history and plant inulin production.</title>
        <authorList>
            <person name="Fan W."/>
            <person name="Wang S."/>
            <person name="Wang H."/>
            <person name="Wang A."/>
            <person name="Jiang F."/>
            <person name="Liu H."/>
            <person name="Zhao H."/>
            <person name="Xu D."/>
            <person name="Zhang Y."/>
        </authorList>
    </citation>
    <scope>NUCLEOTIDE SEQUENCE [LARGE SCALE GENOMIC DNA]</scope>
    <source>
        <strain evidence="2">cv. Yunnan</strain>
    </source>
</reference>
<reference evidence="1 2" key="2">
    <citation type="journal article" date="2022" name="Mol. Ecol. Resour.">
        <title>The genomes of chicory, endive, great burdock and yacon provide insights into Asteraceae paleo-polyploidization history and plant inulin production.</title>
        <authorList>
            <person name="Fan W."/>
            <person name="Wang S."/>
            <person name="Wang H."/>
            <person name="Wang A."/>
            <person name="Jiang F."/>
            <person name="Liu H."/>
            <person name="Zhao H."/>
            <person name="Xu D."/>
            <person name="Zhang Y."/>
        </authorList>
    </citation>
    <scope>NUCLEOTIDE SEQUENCE [LARGE SCALE GENOMIC DNA]</scope>
    <source>
        <strain evidence="2">cv. Yunnan</strain>
        <tissue evidence="1">Leaves</tissue>
    </source>
</reference>
<evidence type="ECO:0000313" key="1">
    <source>
        <dbReference type="EMBL" id="KAI3800467.1"/>
    </source>
</evidence>
<gene>
    <name evidence="1" type="ORF">L1987_28558</name>
</gene>
<keyword evidence="2" id="KW-1185">Reference proteome</keyword>
<accession>A0ACB9HXB5</accession>
<name>A0ACB9HXB5_9ASTR</name>
<dbReference type="EMBL" id="CM042027">
    <property type="protein sequence ID" value="KAI3800467.1"/>
    <property type="molecule type" value="Genomic_DNA"/>
</dbReference>
<protein>
    <submittedName>
        <fullName evidence="1">Uncharacterized protein</fullName>
    </submittedName>
</protein>
<dbReference type="Proteomes" id="UP001056120">
    <property type="component" value="Linkage Group LG10"/>
</dbReference>
<proteinExistence type="predicted"/>